<proteinExistence type="predicted"/>
<gene>
    <name evidence="1" type="ORF">VF08_03325</name>
</gene>
<dbReference type="GeneID" id="57094337"/>
<reference evidence="1 2" key="1">
    <citation type="submission" date="2015-02" db="EMBL/GenBank/DDBJ databases">
        <title>Nostoc linckia genome annotation.</title>
        <authorList>
            <person name="Zhou Z."/>
        </authorList>
    </citation>
    <scope>NUCLEOTIDE SEQUENCE [LARGE SCALE GENOMIC DNA]</scope>
    <source>
        <strain evidence="2">z8</strain>
    </source>
</reference>
<evidence type="ECO:0000313" key="2">
    <source>
        <dbReference type="Proteomes" id="UP000222310"/>
    </source>
</evidence>
<comment type="caution">
    <text evidence="1">The sequence shown here is derived from an EMBL/GenBank/DDBJ whole genome shotgun (WGS) entry which is preliminary data.</text>
</comment>
<dbReference type="RefSeq" id="WP_099066563.1">
    <property type="nucleotide sequence ID" value="NZ_LAHD01000005.1"/>
</dbReference>
<dbReference type="Proteomes" id="UP000222310">
    <property type="component" value="Unassembled WGS sequence"/>
</dbReference>
<evidence type="ECO:0000313" key="1">
    <source>
        <dbReference type="EMBL" id="PHK06777.1"/>
    </source>
</evidence>
<protein>
    <submittedName>
        <fullName evidence="1">Uncharacterized protein</fullName>
    </submittedName>
</protein>
<name>A0A9Q5ZG47_NOSLI</name>
<dbReference type="AlphaFoldDB" id="A0A9Q5ZG47"/>
<sequence length="88" mass="10197">MKSYVIQLCKQLTDGDEIVALVDTVDGSRIRYPFEIKLKIANQYIRKGGWAMRNAYLDNAEVVIQDKEEREYHTSVLFFEAHNSGIKD</sequence>
<organism evidence="1 2">
    <name type="scientific">Nostoc linckia z8</name>
    <dbReference type="NCBI Taxonomy" id="1628746"/>
    <lineage>
        <taxon>Bacteria</taxon>
        <taxon>Bacillati</taxon>
        <taxon>Cyanobacteriota</taxon>
        <taxon>Cyanophyceae</taxon>
        <taxon>Nostocales</taxon>
        <taxon>Nostocaceae</taxon>
        <taxon>Nostoc</taxon>
    </lineage>
</organism>
<dbReference type="EMBL" id="LAHD01000005">
    <property type="protein sequence ID" value="PHK06777.1"/>
    <property type="molecule type" value="Genomic_DNA"/>
</dbReference>
<accession>A0A9Q5ZG47</accession>